<dbReference type="EMBL" id="JBHSCW010000003">
    <property type="protein sequence ID" value="MFC4351566.1"/>
    <property type="molecule type" value="Genomic_DNA"/>
</dbReference>
<evidence type="ECO:0000313" key="3">
    <source>
        <dbReference type="Proteomes" id="UP001595799"/>
    </source>
</evidence>
<protein>
    <submittedName>
        <fullName evidence="2">DUF3305 domain-containing protein</fullName>
    </submittedName>
</protein>
<evidence type="ECO:0000313" key="2">
    <source>
        <dbReference type="EMBL" id="MFC4351566.1"/>
    </source>
</evidence>
<dbReference type="InterPro" id="IPR021736">
    <property type="entry name" value="DUF3305"/>
</dbReference>
<proteinExistence type="predicted"/>
<dbReference type="Proteomes" id="UP001595799">
    <property type="component" value="Unassembled WGS sequence"/>
</dbReference>
<organism evidence="2 3">
    <name type="scientific">Fodinicurvata halophila</name>
    <dbReference type="NCBI Taxonomy" id="1419723"/>
    <lineage>
        <taxon>Bacteria</taxon>
        <taxon>Pseudomonadati</taxon>
        <taxon>Pseudomonadota</taxon>
        <taxon>Alphaproteobacteria</taxon>
        <taxon>Rhodospirillales</taxon>
        <taxon>Rhodovibrionaceae</taxon>
        <taxon>Fodinicurvata</taxon>
    </lineage>
</organism>
<dbReference type="RefSeq" id="WP_382421894.1">
    <property type="nucleotide sequence ID" value="NZ_JBHSCW010000003.1"/>
</dbReference>
<dbReference type="Pfam" id="PF11749">
    <property type="entry name" value="DUF3305"/>
    <property type="match status" value="1"/>
</dbReference>
<keyword evidence="3" id="KW-1185">Reference proteome</keyword>
<comment type="caution">
    <text evidence="2">The sequence shown here is derived from an EMBL/GenBank/DDBJ whole genome shotgun (WGS) entry which is preliminary data.</text>
</comment>
<gene>
    <name evidence="2" type="ORF">ACFOW6_08440</name>
</gene>
<name>A0ABV8UL42_9PROT</name>
<feature type="region of interest" description="Disordered" evidence="1">
    <location>
        <begin position="152"/>
        <end position="179"/>
    </location>
</feature>
<feature type="compositionally biased region" description="Basic and acidic residues" evidence="1">
    <location>
        <begin position="159"/>
        <end position="179"/>
    </location>
</feature>
<reference evidence="3" key="1">
    <citation type="journal article" date="2019" name="Int. J. Syst. Evol. Microbiol.">
        <title>The Global Catalogue of Microorganisms (GCM) 10K type strain sequencing project: providing services to taxonomists for standard genome sequencing and annotation.</title>
        <authorList>
            <consortium name="The Broad Institute Genomics Platform"/>
            <consortium name="The Broad Institute Genome Sequencing Center for Infectious Disease"/>
            <person name="Wu L."/>
            <person name="Ma J."/>
        </authorList>
    </citation>
    <scope>NUCLEOTIDE SEQUENCE [LARGE SCALE GENOMIC DNA]</scope>
    <source>
        <strain evidence="3">CECT 8472</strain>
    </source>
</reference>
<evidence type="ECO:0000256" key="1">
    <source>
        <dbReference type="SAM" id="MobiDB-lite"/>
    </source>
</evidence>
<accession>A0ABV8UL42</accession>
<sequence>MISTDVRLPLGVVLEKRESRSRWLDHVWRAVEVLPGAPQRDPLGDWVSLGVFDQGERFHAGTLDLELTRKMTDGYRSNISQRTPSVYVVLRQRSTKGGQAPLYPFHVTVCPLEAEFYAVGGEESVEDVPMPEEVIGFVEDYIRRYHEELPFHKRKRGSKERAEKGSFESSQPERPRRDE</sequence>